<feature type="coiled-coil region" evidence="4">
    <location>
        <begin position="330"/>
        <end position="392"/>
    </location>
</feature>
<dbReference type="GO" id="GO:0005929">
    <property type="term" value="C:cilium"/>
    <property type="evidence" value="ECO:0007669"/>
    <property type="project" value="UniProtKB-SubCell"/>
</dbReference>
<evidence type="ECO:0000313" key="6">
    <source>
        <dbReference type="Proteomes" id="UP001152759"/>
    </source>
</evidence>
<proteinExistence type="predicted"/>
<dbReference type="InterPro" id="IPR043596">
    <property type="entry name" value="CFAP53/TCHP"/>
</dbReference>
<keyword evidence="3" id="KW-0966">Cell projection</keyword>
<evidence type="ECO:0000313" key="5">
    <source>
        <dbReference type="EMBL" id="CAH0394827.1"/>
    </source>
</evidence>
<dbReference type="EMBL" id="OU963869">
    <property type="protein sequence ID" value="CAH0394827.1"/>
    <property type="molecule type" value="Genomic_DNA"/>
</dbReference>
<gene>
    <name evidence="5" type="ORF">BEMITA_LOCUS13081</name>
</gene>
<sequence length="435" mass="54290">MSKQRKYLELLEQDKLAKEEIRRGKTFEEFRRITENKHFLYQVKQSADQKSALIRRKLEIRRNKLRKLLTEDARNFSEEYRRVSTYATNKKLEIMEKKARALKLNRLREEEAFANEKILQKIKDNSEEVRTVMTKQTLLHTKEAQLKQIEDRQRRKKEEEQLESMWNEYSRNIKTLEQQCIEGKRSNNKQTKEMIRKQLLRQIEMKKQILDQEQWIKELEREECKKAREEEENERQRAHQEKLRKMYQLKETYEELLKKKHEMEESRQRELLELQKRQNKEIEEELKREMEEKIKHKMQMKLETELFLKYLENVRKERQNLDYLYEQSKSKEEQQLTKKQEEEKRRFEEARIKLNKKVLEVREKQIEDVRRNKIQQRELQLMERDMLQAEQQRLRQLEVEETRRHKERAARYYMDITRQVEEKRRLEVSFHFNIV</sequence>
<keyword evidence="4" id="KW-0175">Coiled coil</keyword>
<evidence type="ECO:0000256" key="2">
    <source>
        <dbReference type="ARBA" id="ARBA00023069"/>
    </source>
</evidence>
<evidence type="ECO:0008006" key="7">
    <source>
        <dbReference type="Google" id="ProtNLM"/>
    </source>
</evidence>
<feature type="coiled-coil region" evidence="4">
    <location>
        <begin position="210"/>
        <end position="303"/>
    </location>
</feature>
<feature type="coiled-coil region" evidence="4">
    <location>
        <begin position="139"/>
        <end position="179"/>
    </location>
</feature>
<accession>A0A9P0ANX3</accession>
<evidence type="ECO:0000256" key="1">
    <source>
        <dbReference type="ARBA" id="ARBA00004138"/>
    </source>
</evidence>
<keyword evidence="2" id="KW-0969">Cilium</keyword>
<evidence type="ECO:0000256" key="3">
    <source>
        <dbReference type="ARBA" id="ARBA00023273"/>
    </source>
</evidence>
<reference evidence="5" key="1">
    <citation type="submission" date="2021-12" db="EMBL/GenBank/DDBJ databases">
        <authorList>
            <person name="King R."/>
        </authorList>
    </citation>
    <scope>NUCLEOTIDE SEQUENCE</scope>
</reference>
<dbReference type="PANTHER" id="PTHR31183:SF1">
    <property type="entry name" value="CILIA- AND FLAGELLA-ASSOCIATED PROTEIN 53"/>
    <property type="match status" value="1"/>
</dbReference>
<protein>
    <recommendedName>
        <fullName evidence="7">Trichohyalin-plectin-homology domain-containing protein</fullName>
    </recommendedName>
</protein>
<keyword evidence="6" id="KW-1185">Reference proteome</keyword>
<organism evidence="5 6">
    <name type="scientific">Bemisia tabaci</name>
    <name type="common">Sweetpotato whitefly</name>
    <name type="synonym">Aleurodes tabaci</name>
    <dbReference type="NCBI Taxonomy" id="7038"/>
    <lineage>
        <taxon>Eukaryota</taxon>
        <taxon>Metazoa</taxon>
        <taxon>Ecdysozoa</taxon>
        <taxon>Arthropoda</taxon>
        <taxon>Hexapoda</taxon>
        <taxon>Insecta</taxon>
        <taxon>Pterygota</taxon>
        <taxon>Neoptera</taxon>
        <taxon>Paraneoptera</taxon>
        <taxon>Hemiptera</taxon>
        <taxon>Sternorrhyncha</taxon>
        <taxon>Aleyrodoidea</taxon>
        <taxon>Aleyrodidae</taxon>
        <taxon>Aleyrodinae</taxon>
        <taxon>Bemisia</taxon>
    </lineage>
</organism>
<dbReference type="Proteomes" id="UP001152759">
    <property type="component" value="Chromosome 8"/>
</dbReference>
<dbReference type="PANTHER" id="PTHR31183">
    <property type="entry name" value="TRICHOPLEIN KERATIN FILAMENT-BINDING PROTEIN FAMILY MEMBER"/>
    <property type="match status" value="1"/>
</dbReference>
<evidence type="ECO:0000256" key="4">
    <source>
        <dbReference type="SAM" id="Coils"/>
    </source>
</evidence>
<comment type="subcellular location">
    <subcellularLocation>
        <location evidence="1">Cell projection</location>
        <location evidence="1">Cilium</location>
    </subcellularLocation>
</comment>
<dbReference type="AlphaFoldDB" id="A0A9P0ANX3"/>
<name>A0A9P0ANX3_BEMTA</name>